<dbReference type="GO" id="GO:0004565">
    <property type="term" value="F:beta-galactosidase activity"/>
    <property type="evidence" value="ECO:0007669"/>
    <property type="project" value="InterPro"/>
</dbReference>
<dbReference type="EMBL" id="VUMI01000066">
    <property type="protein sequence ID" value="MSS91454.1"/>
    <property type="molecule type" value="Genomic_DNA"/>
</dbReference>
<proteinExistence type="predicted"/>
<sequence>MRADRRNGMKIDWRQAEARDAEILSTDGDSCTVLLGAGGGGISLPQIKGTKERYLTGDVEVLEEHSTAMMFRCFLPGQEKENLFMRFGILPQFKTRICLDLDLLDNRTIFTNRTPGTLKLVVHGQRTQREEVERFELGMDEMFHDVKVRFENFTMSDTMPEEFPVPSKKLVDEFGQWMGKEWPGKIHSREELKEKYQALEGKAEYPFPEWNVWGGDKTRKLKEGTGFFSTCKTPDGRWHLTDPEGCDYFSLGPCGTRAGEWGRIDSFENCCEWLPEEDAQYAEFFEEGSRRRTAYMPVDHYRMANFSGMNLKKIYGDDWKEKWEEISCHILMNNGINSQGNFPGIAVNNGRSKMAYVRELPDFPVTDTLIFRDFPDVLSPEYEEKSRIYAEKLEEWKYDPWLIGYFLRNEPEFNFVENLAIADEVLRNPAQTFCRKGLIAFLKERYVTIEALNQAWKTDFGSFAALEGPVADCSARYPGSRKDIREFSGKLITEYIRVPSVACRKVDPNHLNLGLRWSKAYNADMMKGWEYFDVFSINCYDFDPTRDMDFVKNAGVDLPILLGEYHCGALDRGLTATGLKGVANQEERGVMWRYFVEKVAAHPYGVAAHWFQYNDQFCLGRYDGENYQIGMVDVCMQPYPELMDAVYETSKVLYQVKNGEKQPCGRKPQPIPMIGY</sequence>
<evidence type="ECO:0000313" key="4">
    <source>
        <dbReference type="EMBL" id="MSS91454.1"/>
    </source>
</evidence>
<evidence type="ECO:0000259" key="3">
    <source>
        <dbReference type="Pfam" id="PF02449"/>
    </source>
</evidence>
<dbReference type="Proteomes" id="UP000436047">
    <property type="component" value="Unassembled WGS sequence"/>
</dbReference>
<evidence type="ECO:0000256" key="2">
    <source>
        <dbReference type="ARBA" id="ARBA00023295"/>
    </source>
</evidence>
<dbReference type="AlphaFoldDB" id="A0A6N7WP44"/>
<gene>
    <name evidence="4" type="ORF">FYJ45_25465</name>
</gene>
<accession>A0A6N7WP44</accession>
<dbReference type="InterPro" id="IPR017853">
    <property type="entry name" value="GH"/>
</dbReference>
<evidence type="ECO:0000256" key="1">
    <source>
        <dbReference type="ARBA" id="ARBA00022801"/>
    </source>
</evidence>
<keyword evidence="2" id="KW-0326">Glycosidase</keyword>
<feature type="domain" description="Glycoside hydrolase family 42 N-terminal" evidence="3">
    <location>
        <begin position="377"/>
        <end position="542"/>
    </location>
</feature>
<organism evidence="4 5">
    <name type="scientific">Eisenbergiella porci</name>
    <dbReference type="NCBI Taxonomy" id="2652274"/>
    <lineage>
        <taxon>Bacteria</taxon>
        <taxon>Bacillati</taxon>
        <taxon>Bacillota</taxon>
        <taxon>Clostridia</taxon>
        <taxon>Lachnospirales</taxon>
        <taxon>Lachnospiraceae</taxon>
        <taxon>Eisenbergiella</taxon>
    </lineage>
</organism>
<keyword evidence="1" id="KW-0378">Hydrolase</keyword>
<dbReference type="Gene3D" id="3.20.20.80">
    <property type="entry name" value="Glycosidases"/>
    <property type="match status" value="1"/>
</dbReference>
<dbReference type="GO" id="GO:0009341">
    <property type="term" value="C:beta-galactosidase complex"/>
    <property type="evidence" value="ECO:0007669"/>
    <property type="project" value="InterPro"/>
</dbReference>
<dbReference type="SUPFAM" id="SSF51445">
    <property type="entry name" value="(Trans)glycosidases"/>
    <property type="match status" value="1"/>
</dbReference>
<keyword evidence="5" id="KW-1185">Reference proteome</keyword>
<dbReference type="Pfam" id="PF02449">
    <property type="entry name" value="Glyco_hydro_42"/>
    <property type="match status" value="1"/>
</dbReference>
<reference evidence="4 5" key="1">
    <citation type="submission" date="2019-08" db="EMBL/GenBank/DDBJ databases">
        <title>In-depth cultivation of the pig gut microbiome towards novel bacterial diversity and tailored functional studies.</title>
        <authorList>
            <person name="Wylensek D."/>
            <person name="Hitch T.C.A."/>
            <person name="Clavel T."/>
        </authorList>
    </citation>
    <scope>NUCLEOTIDE SEQUENCE [LARGE SCALE GENOMIC DNA]</scope>
    <source>
        <strain evidence="4 5">WCA-389-WT-23B</strain>
    </source>
</reference>
<evidence type="ECO:0000313" key="5">
    <source>
        <dbReference type="Proteomes" id="UP000436047"/>
    </source>
</evidence>
<protein>
    <recommendedName>
        <fullName evidence="3">Glycoside hydrolase family 42 N-terminal domain-containing protein</fullName>
    </recommendedName>
</protein>
<comment type="caution">
    <text evidence="4">The sequence shown here is derived from an EMBL/GenBank/DDBJ whole genome shotgun (WGS) entry which is preliminary data.</text>
</comment>
<dbReference type="GO" id="GO:0005975">
    <property type="term" value="P:carbohydrate metabolic process"/>
    <property type="evidence" value="ECO:0007669"/>
    <property type="project" value="InterPro"/>
</dbReference>
<name>A0A6N7WP44_9FIRM</name>
<dbReference type="InterPro" id="IPR013529">
    <property type="entry name" value="Glyco_hydro_42_N"/>
</dbReference>